<evidence type="ECO:0000256" key="6">
    <source>
        <dbReference type="PIRSR" id="PIRSR602129-50"/>
    </source>
</evidence>
<evidence type="ECO:0000256" key="2">
    <source>
        <dbReference type="ARBA" id="ARBA00009533"/>
    </source>
</evidence>
<accession>A0A401KFG3</accession>
<comment type="caution">
    <text evidence="8">The sequence shown here is derived from an EMBL/GenBank/DDBJ whole genome shotgun (WGS) entry which is preliminary data.</text>
</comment>
<keyword evidence="9" id="KW-1185">Reference proteome</keyword>
<dbReference type="Pfam" id="PF00282">
    <property type="entry name" value="Pyridoxal_deC"/>
    <property type="match status" value="1"/>
</dbReference>
<evidence type="ECO:0000313" key="9">
    <source>
        <dbReference type="Proteomes" id="UP000286921"/>
    </source>
</evidence>
<dbReference type="PANTHER" id="PTHR11999:SF70">
    <property type="entry name" value="MIP05841P"/>
    <property type="match status" value="1"/>
</dbReference>
<dbReference type="GO" id="GO:0030170">
    <property type="term" value="F:pyridoxal phosphate binding"/>
    <property type="evidence" value="ECO:0007669"/>
    <property type="project" value="InterPro"/>
</dbReference>
<keyword evidence="4 6" id="KW-0663">Pyridoxal phosphate</keyword>
<dbReference type="InterPro" id="IPR002129">
    <property type="entry name" value="PyrdxlP-dep_de-COase"/>
</dbReference>
<organism evidence="8 9">
    <name type="scientific">Aspergillus awamori</name>
    <name type="common">Black koji mold</name>
    <dbReference type="NCBI Taxonomy" id="105351"/>
    <lineage>
        <taxon>Eukaryota</taxon>
        <taxon>Fungi</taxon>
        <taxon>Dikarya</taxon>
        <taxon>Ascomycota</taxon>
        <taxon>Pezizomycotina</taxon>
        <taxon>Eurotiomycetes</taxon>
        <taxon>Eurotiomycetidae</taxon>
        <taxon>Eurotiales</taxon>
        <taxon>Aspergillaceae</taxon>
        <taxon>Aspergillus</taxon>
    </lineage>
</organism>
<reference evidence="8 9" key="1">
    <citation type="submission" date="2016-09" db="EMBL/GenBank/DDBJ databases">
        <title>Aspergillus awamori IFM 58123T.</title>
        <authorList>
            <person name="Kusuya Y."/>
            <person name="Shimizu M."/>
            <person name="Takahashi H."/>
            <person name="Yaguchi T."/>
        </authorList>
    </citation>
    <scope>NUCLEOTIDE SEQUENCE [LARGE SCALE GENOMIC DNA]</scope>
    <source>
        <strain evidence="8 9">IFM 58123</strain>
    </source>
</reference>
<evidence type="ECO:0000256" key="4">
    <source>
        <dbReference type="ARBA" id="ARBA00022898"/>
    </source>
</evidence>
<name>A0A401KFG3_ASPAW</name>
<feature type="modified residue" description="N6-(pyridoxal phosphate)lysine" evidence="6">
    <location>
        <position position="297"/>
    </location>
</feature>
<dbReference type="Gene3D" id="3.90.1150.170">
    <property type="match status" value="1"/>
</dbReference>
<dbReference type="STRING" id="105351.A0A401KFG3"/>
<dbReference type="InterPro" id="IPR015422">
    <property type="entry name" value="PyrdxlP-dep_Trfase_small"/>
</dbReference>
<evidence type="ECO:0000313" key="8">
    <source>
        <dbReference type="EMBL" id="GCB18063.1"/>
    </source>
</evidence>
<dbReference type="InterPro" id="IPR015424">
    <property type="entry name" value="PyrdxlP-dep_Trfase"/>
</dbReference>
<evidence type="ECO:0000256" key="1">
    <source>
        <dbReference type="ARBA" id="ARBA00001933"/>
    </source>
</evidence>
<dbReference type="Gene3D" id="3.90.1150.10">
    <property type="entry name" value="Aspartate Aminotransferase, domain 1"/>
    <property type="match status" value="1"/>
</dbReference>
<dbReference type="PANTHER" id="PTHR11999">
    <property type="entry name" value="GROUP II PYRIDOXAL-5-PHOSPHATE DECARBOXYLASE"/>
    <property type="match status" value="1"/>
</dbReference>
<evidence type="ECO:0000256" key="3">
    <source>
        <dbReference type="ARBA" id="ARBA00022793"/>
    </source>
</evidence>
<dbReference type="InterPro" id="IPR015421">
    <property type="entry name" value="PyrdxlP-dep_Trfase_major"/>
</dbReference>
<protein>
    <submittedName>
        <fullName evidence="8">L-2,4-diaminobutyrate decarboxylase</fullName>
    </submittedName>
</protein>
<dbReference type="GO" id="GO:0006520">
    <property type="term" value="P:amino acid metabolic process"/>
    <property type="evidence" value="ECO:0007669"/>
    <property type="project" value="InterPro"/>
</dbReference>
<gene>
    <name evidence="8" type="ORF">AAWM_00948</name>
</gene>
<dbReference type="SUPFAM" id="SSF53383">
    <property type="entry name" value="PLP-dependent transferases"/>
    <property type="match status" value="1"/>
</dbReference>
<dbReference type="AlphaFoldDB" id="A0A401KFG3"/>
<dbReference type="EMBL" id="BDHI01000001">
    <property type="protein sequence ID" value="GCB18063.1"/>
    <property type="molecule type" value="Genomic_DNA"/>
</dbReference>
<keyword evidence="5 7" id="KW-0456">Lyase</keyword>
<dbReference type="GO" id="GO:0016831">
    <property type="term" value="F:carboxy-lyase activity"/>
    <property type="evidence" value="ECO:0007669"/>
    <property type="project" value="UniProtKB-KW"/>
</dbReference>
<evidence type="ECO:0000256" key="5">
    <source>
        <dbReference type="ARBA" id="ARBA00023239"/>
    </source>
</evidence>
<dbReference type="Proteomes" id="UP000286921">
    <property type="component" value="Unassembled WGS sequence"/>
</dbReference>
<evidence type="ECO:0000256" key="7">
    <source>
        <dbReference type="RuleBase" id="RU000382"/>
    </source>
</evidence>
<sequence>MAGPNSVRLIDNMLASVILEVQSLLRRLLEIDMSHASSSIVRHLDAEGIKTTESMATPGEPQELPTAIDEAIHIFQHSMQLNHPSSFAYIPACPSPLAWLGDLLTSFFNANTAIWDLSSGPSTIEQGLIRWLASEIGMPSTAGGCFVSGGSMANLACIVAARDKMLPPCRRADGVIYISDQTHLSVAKSLRIAGFFNDQIRVVPSDSKLRMDVASLREAILRDRQQGCIPFLVVGSCGTTNTGSIDPLNDLADIAQSENLWFHVDGAYAATIALSVTHRGLVYGLGRADSLTWDAHKWLFQTFGSGMVFVRRARDLENSFAVEGEYIRSFAPKETTNFYNLSPELSRPARAMSLWLTMRVLGRQRISDMIDHGILLARSAEDELRRYPMWQIVSPATAGILVFRYMQVDLGEDELDVLNLKISARLLTENVAAILTTKIHGRVVLRMCTMNPNVQPETVIEIMRKLNTLAEDEMTQKITKDEAQPMPQVASR</sequence>
<keyword evidence="3" id="KW-0210">Decarboxylase</keyword>
<dbReference type="GO" id="GO:0019752">
    <property type="term" value="P:carboxylic acid metabolic process"/>
    <property type="evidence" value="ECO:0007669"/>
    <property type="project" value="InterPro"/>
</dbReference>
<comment type="cofactor">
    <cofactor evidence="1 6 7">
        <name>pyridoxal 5'-phosphate</name>
        <dbReference type="ChEBI" id="CHEBI:597326"/>
    </cofactor>
</comment>
<dbReference type="Gene3D" id="3.40.640.10">
    <property type="entry name" value="Type I PLP-dependent aspartate aminotransferase-like (Major domain)"/>
    <property type="match status" value="1"/>
</dbReference>
<comment type="similarity">
    <text evidence="2 7">Belongs to the group II decarboxylase family.</text>
</comment>
<proteinExistence type="inferred from homology"/>
<dbReference type="InterPro" id="IPR010977">
    <property type="entry name" value="Aromatic_deC"/>
</dbReference>
<dbReference type="PRINTS" id="PR00800">
    <property type="entry name" value="YHDCRBOXLASE"/>
</dbReference>